<evidence type="ECO:0000256" key="6">
    <source>
        <dbReference type="ARBA" id="ARBA00023284"/>
    </source>
</evidence>
<organism evidence="8">
    <name type="scientific">Ananas comosus var. bracteatus</name>
    <name type="common">red pineapple</name>
    <dbReference type="NCBI Taxonomy" id="296719"/>
    <lineage>
        <taxon>Eukaryota</taxon>
        <taxon>Viridiplantae</taxon>
        <taxon>Streptophyta</taxon>
        <taxon>Embryophyta</taxon>
        <taxon>Tracheophyta</taxon>
        <taxon>Spermatophyta</taxon>
        <taxon>Magnoliopsida</taxon>
        <taxon>Liliopsida</taxon>
        <taxon>Poales</taxon>
        <taxon>Bromeliaceae</taxon>
        <taxon>Bromelioideae</taxon>
        <taxon>Ananas</taxon>
    </lineage>
</organism>
<keyword evidence="5" id="KW-1015">Disulfide bond</keyword>
<dbReference type="GO" id="GO:0034599">
    <property type="term" value="P:cellular response to oxidative stress"/>
    <property type="evidence" value="ECO:0007669"/>
    <property type="project" value="TreeGrafter"/>
</dbReference>
<dbReference type="CDD" id="cd03419">
    <property type="entry name" value="GRX_GRXh_1_2_like"/>
    <property type="match status" value="1"/>
</dbReference>
<gene>
    <name evidence="8" type="ORF">CB5_LOCUS21557</name>
</gene>
<sequence length="128" mass="13280">MGGSWSSSSSSSSSEKRVGSEIALPKAKDIVASTPVVVFSKTFCPYCNRVKQLLAQLGANFKAIELDVESDGSEIQSAQLAWTGQRTVPNVFIGGKHIGGCDTVTAKHNEGKLVPLLTEAGALATAAA</sequence>
<dbReference type="Gene3D" id="3.40.30.10">
    <property type="entry name" value="Glutaredoxin"/>
    <property type="match status" value="1"/>
</dbReference>
<dbReference type="GO" id="GO:0005737">
    <property type="term" value="C:cytoplasm"/>
    <property type="evidence" value="ECO:0007669"/>
    <property type="project" value="TreeGrafter"/>
</dbReference>
<keyword evidence="4" id="KW-0249">Electron transport</keyword>
<dbReference type="InterPro" id="IPR036249">
    <property type="entry name" value="Thioredoxin-like_sf"/>
</dbReference>
<dbReference type="NCBIfam" id="TIGR02180">
    <property type="entry name" value="GRX_euk"/>
    <property type="match status" value="1"/>
</dbReference>
<dbReference type="AlphaFoldDB" id="A0A6V7Q680"/>
<dbReference type="PANTHER" id="PTHR45694:SF14">
    <property type="entry name" value="GLUTAREDOXIN-C2"/>
    <property type="match status" value="1"/>
</dbReference>
<reference evidence="8" key="1">
    <citation type="submission" date="2020-07" db="EMBL/GenBank/DDBJ databases">
        <authorList>
            <person name="Lin J."/>
        </authorList>
    </citation>
    <scope>NUCLEOTIDE SEQUENCE</scope>
</reference>
<dbReference type="PANTHER" id="PTHR45694">
    <property type="entry name" value="GLUTAREDOXIN 2"/>
    <property type="match status" value="1"/>
</dbReference>
<evidence type="ECO:0000313" key="8">
    <source>
        <dbReference type="EMBL" id="CAD1838346.1"/>
    </source>
</evidence>
<comment type="function">
    <text evidence="1">Has a glutathione-disulfide oxidoreductase activity in the presence of NADPH and glutathione reductase. Reduces low molecular weight disulfides and proteins.</text>
</comment>
<dbReference type="InterPro" id="IPR014025">
    <property type="entry name" value="Glutaredoxin_subgr"/>
</dbReference>
<dbReference type="FunFam" id="3.40.30.10:FF:000093">
    <property type="entry name" value="Glutaredoxin 2"/>
    <property type="match status" value="1"/>
</dbReference>
<dbReference type="EMBL" id="LR862133">
    <property type="protein sequence ID" value="CAD1838346.1"/>
    <property type="molecule type" value="Genomic_DNA"/>
</dbReference>
<dbReference type="GO" id="GO:0015038">
    <property type="term" value="F:glutathione disulfide oxidoreductase activity"/>
    <property type="evidence" value="ECO:0007669"/>
    <property type="project" value="TreeGrafter"/>
</dbReference>
<evidence type="ECO:0000256" key="1">
    <source>
        <dbReference type="ARBA" id="ARBA00002549"/>
    </source>
</evidence>
<keyword evidence="6" id="KW-0676">Redox-active center</keyword>
<comment type="similarity">
    <text evidence="2">Belongs to the glutaredoxin family. CPYC subfamily.</text>
</comment>
<dbReference type="InterPro" id="IPR011767">
    <property type="entry name" value="GLR_AS"/>
</dbReference>
<keyword evidence="3" id="KW-0813">Transport</keyword>
<evidence type="ECO:0000256" key="5">
    <source>
        <dbReference type="ARBA" id="ARBA00023157"/>
    </source>
</evidence>
<accession>A0A6V7Q680</accession>
<protein>
    <recommendedName>
        <fullName evidence="7">Glutaredoxin domain-containing protein</fullName>
    </recommendedName>
</protein>
<dbReference type="PRINTS" id="PR00160">
    <property type="entry name" value="GLUTAREDOXIN"/>
</dbReference>
<evidence type="ECO:0000256" key="2">
    <source>
        <dbReference type="ARBA" id="ARBA00007190"/>
    </source>
</evidence>
<dbReference type="InterPro" id="IPR002109">
    <property type="entry name" value="Glutaredoxin"/>
</dbReference>
<dbReference type="PROSITE" id="PS00195">
    <property type="entry name" value="GLUTAREDOXIN_1"/>
    <property type="match status" value="1"/>
</dbReference>
<dbReference type="Pfam" id="PF00462">
    <property type="entry name" value="Glutaredoxin"/>
    <property type="match status" value="1"/>
</dbReference>
<dbReference type="InterPro" id="IPR011899">
    <property type="entry name" value="Glutaredoxin_euk/vir"/>
</dbReference>
<name>A0A6V7Q680_ANACO</name>
<dbReference type="SUPFAM" id="SSF52833">
    <property type="entry name" value="Thioredoxin-like"/>
    <property type="match status" value="1"/>
</dbReference>
<evidence type="ECO:0000259" key="7">
    <source>
        <dbReference type="Pfam" id="PF00462"/>
    </source>
</evidence>
<evidence type="ECO:0000256" key="3">
    <source>
        <dbReference type="ARBA" id="ARBA00022448"/>
    </source>
</evidence>
<evidence type="ECO:0000256" key="4">
    <source>
        <dbReference type="ARBA" id="ARBA00022982"/>
    </source>
</evidence>
<feature type="domain" description="Glutaredoxin" evidence="7">
    <location>
        <begin position="36"/>
        <end position="98"/>
    </location>
</feature>
<dbReference type="PROSITE" id="PS51354">
    <property type="entry name" value="GLUTAREDOXIN_2"/>
    <property type="match status" value="1"/>
</dbReference>
<proteinExistence type="inferred from homology"/>